<feature type="region of interest" description="Disordered" evidence="1">
    <location>
        <begin position="188"/>
        <end position="246"/>
    </location>
</feature>
<name>A0A6A5KVR5_9PLEO</name>
<evidence type="ECO:0000256" key="1">
    <source>
        <dbReference type="SAM" id="MobiDB-lite"/>
    </source>
</evidence>
<feature type="region of interest" description="Disordered" evidence="1">
    <location>
        <begin position="89"/>
        <end position="172"/>
    </location>
</feature>
<feature type="compositionally biased region" description="Basic and acidic residues" evidence="1">
    <location>
        <begin position="208"/>
        <end position="217"/>
    </location>
</feature>
<organism evidence="2 3">
    <name type="scientific">Decorospora gaudefroyi</name>
    <dbReference type="NCBI Taxonomy" id="184978"/>
    <lineage>
        <taxon>Eukaryota</taxon>
        <taxon>Fungi</taxon>
        <taxon>Dikarya</taxon>
        <taxon>Ascomycota</taxon>
        <taxon>Pezizomycotina</taxon>
        <taxon>Dothideomycetes</taxon>
        <taxon>Pleosporomycetidae</taxon>
        <taxon>Pleosporales</taxon>
        <taxon>Pleosporineae</taxon>
        <taxon>Pleosporaceae</taxon>
        <taxon>Decorospora</taxon>
    </lineage>
</organism>
<evidence type="ECO:0000313" key="3">
    <source>
        <dbReference type="Proteomes" id="UP000800040"/>
    </source>
</evidence>
<keyword evidence="3" id="KW-1185">Reference proteome</keyword>
<dbReference type="AlphaFoldDB" id="A0A6A5KVR5"/>
<evidence type="ECO:0000313" key="2">
    <source>
        <dbReference type="EMBL" id="KAF1839499.1"/>
    </source>
</evidence>
<dbReference type="EMBL" id="ML975245">
    <property type="protein sequence ID" value="KAF1839499.1"/>
    <property type="molecule type" value="Genomic_DNA"/>
</dbReference>
<gene>
    <name evidence="2" type="ORF">BDW02DRAFT_486894</name>
</gene>
<accession>A0A6A5KVR5</accession>
<feature type="region of interest" description="Disordered" evidence="1">
    <location>
        <begin position="28"/>
        <end position="57"/>
    </location>
</feature>
<feature type="compositionally biased region" description="Acidic residues" evidence="1">
    <location>
        <begin position="222"/>
        <end position="232"/>
    </location>
</feature>
<protein>
    <submittedName>
        <fullName evidence="2">Uncharacterized protein</fullName>
    </submittedName>
</protein>
<sequence>MTFKSTILKLRHSLLCCNKHERRPSLDIVRLPYPAPPTLHQKPPTNQSQGSPTNVRHIDISDALPGLTETQRAHIREKASADAIRLLSLHSHPPTAPPSPTNPSTASSSLREPSTTLLNAASKDLPHSVPTPPRRTHKEDSPPAIRMRSMWESEKKDSREATGERETSGRNASFSTLNLEFFDWEDDKKEGAGSGSLCDGIEALDTVGGHEEGKMGRGLEGGEGDESSDSEADSFVVGERKPLVKC</sequence>
<feature type="compositionally biased region" description="Basic and acidic residues" evidence="1">
    <location>
        <begin position="149"/>
        <end position="168"/>
    </location>
</feature>
<dbReference type="Proteomes" id="UP000800040">
    <property type="component" value="Unassembled WGS sequence"/>
</dbReference>
<dbReference type="OrthoDB" id="5226159at2759"/>
<proteinExistence type="predicted"/>
<reference evidence="2" key="1">
    <citation type="submission" date="2020-01" db="EMBL/GenBank/DDBJ databases">
        <authorList>
            <consortium name="DOE Joint Genome Institute"/>
            <person name="Haridas S."/>
            <person name="Albert R."/>
            <person name="Binder M."/>
            <person name="Bloem J."/>
            <person name="Labutti K."/>
            <person name="Salamov A."/>
            <person name="Andreopoulos B."/>
            <person name="Baker S.E."/>
            <person name="Barry K."/>
            <person name="Bills G."/>
            <person name="Bluhm B.H."/>
            <person name="Cannon C."/>
            <person name="Castanera R."/>
            <person name="Culley D.E."/>
            <person name="Daum C."/>
            <person name="Ezra D."/>
            <person name="Gonzalez J.B."/>
            <person name="Henrissat B."/>
            <person name="Kuo A."/>
            <person name="Liang C."/>
            <person name="Lipzen A."/>
            <person name="Lutzoni F."/>
            <person name="Magnuson J."/>
            <person name="Mondo S."/>
            <person name="Nolan M."/>
            <person name="Ohm R."/>
            <person name="Pangilinan J."/>
            <person name="Park H.-J."/>
            <person name="Ramirez L."/>
            <person name="Alfaro M."/>
            <person name="Sun H."/>
            <person name="Tritt A."/>
            <person name="Yoshinaga Y."/>
            <person name="Zwiers L.-H."/>
            <person name="Turgeon B.G."/>
            <person name="Goodwin S.B."/>
            <person name="Spatafora J.W."/>
            <person name="Crous P.W."/>
            <person name="Grigoriev I.V."/>
        </authorList>
    </citation>
    <scope>NUCLEOTIDE SEQUENCE</scope>
    <source>
        <strain evidence="2">P77</strain>
    </source>
</reference>
<feature type="compositionally biased region" description="Polar residues" evidence="1">
    <location>
        <begin position="43"/>
        <end position="54"/>
    </location>
</feature>